<keyword evidence="3" id="KW-1185">Reference proteome</keyword>
<sequence length="253" mass="28464">MKYKMPEPLYFDAGEVGVVLLHAYTGTSSDQRLMGRFLERSGYSVYLPHFMGHATFEPLDILQQGNAEQWWTDTKAAVRYIAYKHKQPLYIFGLSMGGVFATKALMTLDSVVAGGVFSSPVIPDRQTNIYPNFLKYAEKIYQYRQLPAAEIQAKLELIQELLPKQLADIAQFSEAMTEDLDKIKKPFFIGQSGQDEMIDANGAYALKAALKSAKVDFHWYPQASHVLTVGPAHKQLQADVLKFIENTSKEVSI</sequence>
<proteinExistence type="predicted"/>
<dbReference type="RefSeq" id="WP_125711946.1">
    <property type="nucleotide sequence ID" value="NZ_JBHTOP010000026.1"/>
</dbReference>
<dbReference type="Gene3D" id="3.40.50.1820">
    <property type="entry name" value="alpha/beta hydrolase"/>
    <property type="match status" value="1"/>
</dbReference>
<name>A0ABW4JAC1_9LACO</name>
<organism evidence="2 3">
    <name type="scientific">Agrilactobacillus yilanensis</name>
    <dbReference type="NCBI Taxonomy" id="2485997"/>
    <lineage>
        <taxon>Bacteria</taxon>
        <taxon>Bacillati</taxon>
        <taxon>Bacillota</taxon>
        <taxon>Bacilli</taxon>
        <taxon>Lactobacillales</taxon>
        <taxon>Lactobacillaceae</taxon>
        <taxon>Agrilactobacillus</taxon>
    </lineage>
</organism>
<dbReference type="GO" id="GO:0016787">
    <property type="term" value="F:hydrolase activity"/>
    <property type="evidence" value="ECO:0007669"/>
    <property type="project" value="UniProtKB-KW"/>
</dbReference>
<dbReference type="InterPro" id="IPR051044">
    <property type="entry name" value="MAG_DAG_Lipase"/>
</dbReference>
<dbReference type="PIRSF" id="PIRSF017388">
    <property type="entry name" value="Esterase_lipase"/>
    <property type="match status" value="1"/>
</dbReference>
<feature type="domain" description="Serine aminopeptidase S33" evidence="1">
    <location>
        <begin position="18"/>
        <end position="227"/>
    </location>
</feature>
<accession>A0ABW4JAC1</accession>
<dbReference type="SUPFAM" id="SSF53474">
    <property type="entry name" value="alpha/beta-Hydrolases"/>
    <property type="match status" value="1"/>
</dbReference>
<comment type="caution">
    <text evidence="2">The sequence shown here is derived from an EMBL/GenBank/DDBJ whole genome shotgun (WGS) entry which is preliminary data.</text>
</comment>
<protein>
    <submittedName>
        <fullName evidence="2">Alpha/beta hydrolase</fullName>
    </submittedName>
</protein>
<reference evidence="3" key="1">
    <citation type="journal article" date="2019" name="Int. J. Syst. Evol. Microbiol.">
        <title>The Global Catalogue of Microorganisms (GCM) 10K type strain sequencing project: providing services to taxonomists for standard genome sequencing and annotation.</title>
        <authorList>
            <consortium name="The Broad Institute Genomics Platform"/>
            <consortium name="The Broad Institute Genome Sequencing Center for Infectious Disease"/>
            <person name="Wu L."/>
            <person name="Ma J."/>
        </authorList>
    </citation>
    <scope>NUCLEOTIDE SEQUENCE [LARGE SCALE GENOMIC DNA]</scope>
    <source>
        <strain evidence="3">CCM 8896</strain>
    </source>
</reference>
<gene>
    <name evidence="2" type="ORF">ACFQ5M_10590</name>
</gene>
<dbReference type="Proteomes" id="UP001597267">
    <property type="component" value="Unassembled WGS sequence"/>
</dbReference>
<dbReference type="InterPro" id="IPR022742">
    <property type="entry name" value="Hydrolase_4"/>
</dbReference>
<dbReference type="InterPro" id="IPR029058">
    <property type="entry name" value="AB_hydrolase_fold"/>
</dbReference>
<keyword evidence="2" id="KW-0378">Hydrolase</keyword>
<dbReference type="EMBL" id="JBHTOP010000026">
    <property type="protein sequence ID" value="MFD1672548.1"/>
    <property type="molecule type" value="Genomic_DNA"/>
</dbReference>
<evidence type="ECO:0000313" key="2">
    <source>
        <dbReference type="EMBL" id="MFD1672548.1"/>
    </source>
</evidence>
<dbReference type="Pfam" id="PF12146">
    <property type="entry name" value="Hydrolase_4"/>
    <property type="match status" value="1"/>
</dbReference>
<evidence type="ECO:0000259" key="1">
    <source>
        <dbReference type="Pfam" id="PF12146"/>
    </source>
</evidence>
<dbReference type="InterPro" id="IPR012354">
    <property type="entry name" value="Esterase_lipase"/>
</dbReference>
<dbReference type="PANTHER" id="PTHR11614">
    <property type="entry name" value="PHOSPHOLIPASE-RELATED"/>
    <property type="match status" value="1"/>
</dbReference>
<evidence type="ECO:0000313" key="3">
    <source>
        <dbReference type="Proteomes" id="UP001597267"/>
    </source>
</evidence>